<dbReference type="EnsemblPlants" id="KRG94559">
    <property type="protein sequence ID" value="KRG94559"/>
    <property type="gene ID" value="GLYMA_19G093700"/>
</dbReference>
<dbReference type="EMBL" id="CM000852">
    <property type="protein sequence ID" value="KRG94558.1"/>
    <property type="molecule type" value="Genomic_DNA"/>
</dbReference>
<reference evidence="1" key="3">
    <citation type="submission" date="2018-07" db="EMBL/GenBank/DDBJ databases">
        <title>WGS assembly of Glycine max.</title>
        <authorList>
            <person name="Schmutz J."/>
            <person name="Cannon S."/>
            <person name="Schlueter J."/>
            <person name="Ma J."/>
            <person name="Mitros T."/>
            <person name="Nelson W."/>
            <person name="Hyten D."/>
            <person name="Song Q."/>
            <person name="Thelen J."/>
            <person name="Cheng J."/>
            <person name="Xu D."/>
            <person name="Hellsten U."/>
            <person name="May G."/>
            <person name="Yu Y."/>
            <person name="Sakurai T."/>
            <person name="Umezawa T."/>
            <person name="Bhattacharyya M."/>
            <person name="Sandhu D."/>
            <person name="Valliyodan B."/>
            <person name="Lindquist E."/>
            <person name="Peto M."/>
            <person name="Grant D."/>
            <person name="Shu S."/>
            <person name="Goodstein D."/>
            <person name="Barry K."/>
            <person name="Futrell-Griggs M."/>
            <person name="Abernathy B."/>
            <person name="Du J."/>
            <person name="Tian Z."/>
            <person name="Zhu L."/>
            <person name="Gill N."/>
            <person name="Joshi T."/>
            <person name="Libault M."/>
            <person name="Sethuraman A."/>
            <person name="Zhang X."/>
            <person name="Shinozaki K."/>
            <person name="Nguyen H."/>
            <person name="Wing R."/>
            <person name="Cregan P."/>
            <person name="Specht J."/>
            <person name="Grimwood J."/>
            <person name="Rokhsar D."/>
            <person name="Stacey G."/>
            <person name="Shoemaker R."/>
            <person name="Jackson S."/>
        </authorList>
    </citation>
    <scope>NUCLEOTIDE SEQUENCE</scope>
    <source>
        <tissue evidence="1">Callus</tissue>
    </source>
</reference>
<dbReference type="Proteomes" id="UP000008827">
    <property type="component" value="Chromosome 19"/>
</dbReference>
<dbReference type="Gramene" id="KRG94558">
    <property type="protein sequence ID" value="KRG94558"/>
    <property type="gene ID" value="GLYMA_19G093700"/>
</dbReference>
<sequence length="84" mass="9876">MGPFGCLSNYIRYNRRITKFRTGGKPYLFSNLIQLLKKCDFISCSLQQLSPSPLYEIFENRCRNRDRPVGLRSRECIQACHRSN</sequence>
<organism evidence="1">
    <name type="scientific">Glycine max</name>
    <name type="common">Soybean</name>
    <name type="synonym">Glycine hispida</name>
    <dbReference type="NCBI Taxonomy" id="3847"/>
    <lineage>
        <taxon>Eukaryota</taxon>
        <taxon>Viridiplantae</taxon>
        <taxon>Streptophyta</taxon>
        <taxon>Embryophyta</taxon>
        <taxon>Tracheophyta</taxon>
        <taxon>Spermatophyta</taxon>
        <taxon>Magnoliopsida</taxon>
        <taxon>eudicotyledons</taxon>
        <taxon>Gunneridae</taxon>
        <taxon>Pentapetalae</taxon>
        <taxon>rosids</taxon>
        <taxon>fabids</taxon>
        <taxon>Fabales</taxon>
        <taxon>Fabaceae</taxon>
        <taxon>Papilionoideae</taxon>
        <taxon>50 kb inversion clade</taxon>
        <taxon>NPAAA clade</taxon>
        <taxon>indigoferoid/millettioid clade</taxon>
        <taxon>Phaseoleae</taxon>
        <taxon>Glycine</taxon>
        <taxon>Glycine subgen. Soja</taxon>
    </lineage>
</organism>
<evidence type="ECO:0000313" key="2">
    <source>
        <dbReference type="EnsemblPlants" id="KRG94558"/>
    </source>
</evidence>
<proteinExistence type="predicted"/>
<gene>
    <name evidence="1" type="ORF">GLYMA_19G093700</name>
</gene>
<protein>
    <submittedName>
        <fullName evidence="1 2">Uncharacterized protein</fullName>
    </submittedName>
</protein>
<name>A0A0R0EJU5_SOYBN</name>
<accession>A0A0R0EJU5</accession>
<dbReference type="InParanoid" id="A0A0R0EJU5"/>
<keyword evidence="3" id="KW-1185">Reference proteome</keyword>
<evidence type="ECO:0000313" key="1">
    <source>
        <dbReference type="EMBL" id="KRG94559.1"/>
    </source>
</evidence>
<dbReference type="Gramene" id="KRG94559">
    <property type="protein sequence ID" value="KRG94559"/>
    <property type="gene ID" value="GLYMA_19G093700"/>
</dbReference>
<dbReference type="EMBL" id="CM000852">
    <property type="protein sequence ID" value="KRG94559.1"/>
    <property type="molecule type" value="Genomic_DNA"/>
</dbReference>
<reference evidence="2" key="2">
    <citation type="submission" date="2018-02" db="UniProtKB">
        <authorList>
            <consortium name="EnsemblPlants"/>
        </authorList>
    </citation>
    <scope>IDENTIFICATION</scope>
    <source>
        <strain evidence="2">Williams 82</strain>
    </source>
</reference>
<reference evidence="1 2" key="1">
    <citation type="journal article" date="2010" name="Nature">
        <title>Genome sequence of the palaeopolyploid soybean.</title>
        <authorList>
            <person name="Schmutz J."/>
            <person name="Cannon S.B."/>
            <person name="Schlueter J."/>
            <person name="Ma J."/>
            <person name="Mitros T."/>
            <person name="Nelson W."/>
            <person name="Hyten D.L."/>
            <person name="Song Q."/>
            <person name="Thelen J.J."/>
            <person name="Cheng J."/>
            <person name="Xu D."/>
            <person name="Hellsten U."/>
            <person name="May G.D."/>
            <person name="Yu Y."/>
            <person name="Sakurai T."/>
            <person name="Umezawa T."/>
            <person name="Bhattacharyya M.K."/>
            <person name="Sandhu D."/>
            <person name="Valliyodan B."/>
            <person name="Lindquist E."/>
            <person name="Peto M."/>
            <person name="Grant D."/>
            <person name="Shu S."/>
            <person name="Goodstein D."/>
            <person name="Barry K."/>
            <person name="Futrell-Griggs M."/>
            <person name="Abernathy B."/>
            <person name="Du J."/>
            <person name="Tian Z."/>
            <person name="Zhu L."/>
            <person name="Gill N."/>
            <person name="Joshi T."/>
            <person name="Libault M."/>
            <person name="Sethuraman A."/>
            <person name="Zhang X.-C."/>
            <person name="Shinozaki K."/>
            <person name="Nguyen H.T."/>
            <person name="Wing R.A."/>
            <person name="Cregan P."/>
            <person name="Specht J."/>
            <person name="Grimwood J."/>
            <person name="Rokhsar D."/>
            <person name="Stacey G."/>
            <person name="Shoemaker R.C."/>
            <person name="Jackson S.A."/>
        </authorList>
    </citation>
    <scope>NUCLEOTIDE SEQUENCE [LARGE SCALE GENOMIC DNA]</scope>
    <source>
        <strain evidence="2">cv. Williams 82</strain>
        <tissue evidence="1">Callus</tissue>
    </source>
</reference>
<evidence type="ECO:0000313" key="3">
    <source>
        <dbReference type="Proteomes" id="UP000008827"/>
    </source>
</evidence>
<dbReference type="AlphaFoldDB" id="A0A0R0EJU5"/>
<dbReference type="EnsemblPlants" id="KRG94558">
    <property type="protein sequence ID" value="KRG94558"/>
    <property type="gene ID" value="GLYMA_19G093700"/>
</dbReference>